<keyword evidence="2" id="KW-1185">Reference proteome</keyword>
<evidence type="ECO:0000313" key="7">
    <source>
        <dbReference type="RefSeq" id="XP_071903888.1"/>
    </source>
</evidence>
<protein>
    <submittedName>
        <fullName evidence="3 4">Uncharacterized protein isoform X2</fullName>
    </submittedName>
</protein>
<evidence type="ECO:0000313" key="2">
    <source>
        <dbReference type="Proteomes" id="UP001652660"/>
    </source>
</evidence>
<sequence length="114" mass="13138">MIQLVLVYIIVRFYGVHARRIRVIGEVTCNDRCSWEPLGSVIMYLDKANFPRGYIGLELSTGTPMLYEFEDGSLIQKGNPEAPMLGFMLNTRKNKAGTLFEDQMKLQRALYKMR</sequence>
<evidence type="ECO:0000256" key="1">
    <source>
        <dbReference type="SAM" id="SignalP"/>
    </source>
</evidence>
<evidence type="ECO:0000313" key="3">
    <source>
        <dbReference type="RefSeq" id="XP_071903884.1"/>
    </source>
</evidence>
<dbReference type="Proteomes" id="UP001652660">
    <property type="component" value="Chromosome 4e"/>
</dbReference>
<keyword evidence="1" id="KW-0732">Signal</keyword>
<dbReference type="RefSeq" id="XP_071903885.1">
    <property type="nucleotide sequence ID" value="XM_072047784.1"/>
</dbReference>
<evidence type="ECO:0000313" key="10">
    <source>
        <dbReference type="RefSeq" id="XP_071903891.1"/>
    </source>
</evidence>
<proteinExistence type="predicted"/>
<organism evidence="2 4">
    <name type="scientific">Coffea arabica</name>
    <name type="common">Arabian coffee</name>
    <dbReference type="NCBI Taxonomy" id="13443"/>
    <lineage>
        <taxon>Eukaryota</taxon>
        <taxon>Viridiplantae</taxon>
        <taxon>Streptophyta</taxon>
        <taxon>Embryophyta</taxon>
        <taxon>Tracheophyta</taxon>
        <taxon>Spermatophyta</taxon>
        <taxon>Magnoliopsida</taxon>
        <taxon>eudicotyledons</taxon>
        <taxon>Gunneridae</taxon>
        <taxon>Pentapetalae</taxon>
        <taxon>asterids</taxon>
        <taxon>lamiids</taxon>
        <taxon>Gentianales</taxon>
        <taxon>Rubiaceae</taxon>
        <taxon>Ixoroideae</taxon>
        <taxon>Gardenieae complex</taxon>
        <taxon>Bertiereae - Coffeeae clade</taxon>
        <taxon>Coffeeae</taxon>
        <taxon>Coffea</taxon>
    </lineage>
</organism>
<name>A0ABM4U9B7_COFAR</name>
<dbReference type="RefSeq" id="XP_071903886.1">
    <property type="nucleotide sequence ID" value="XM_072047785.1"/>
</dbReference>
<dbReference type="RefSeq" id="XP_071903888.1">
    <property type="nucleotide sequence ID" value="XM_072047787.1"/>
</dbReference>
<feature type="signal peptide" evidence="1">
    <location>
        <begin position="1"/>
        <end position="18"/>
    </location>
</feature>
<feature type="chain" id="PRO_5045027444" evidence="1">
    <location>
        <begin position="19"/>
        <end position="114"/>
    </location>
</feature>
<dbReference type="GeneID" id="113741759"/>
<reference evidence="3 4" key="1">
    <citation type="submission" date="2025-05" db="UniProtKB">
        <authorList>
            <consortium name="RefSeq"/>
        </authorList>
    </citation>
    <scope>IDENTIFICATION</scope>
    <source>
        <tissue evidence="3 4">Leaves</tissue>
    </source>
</reference>
<dbReference type="RefSeq" id="XP_071903890.1">
    <property type="nucleotide sequence ID" value="XM_072047789.1"/>
</dbReference>
<dbReference type="RefSeq" id="XP_071903889.1">
    <property type="nucleotide sequence ID" value="XM_072047788.1"/>
</dbReference>
<evidence type="ECO:0000313" key="8">
    <source>
        <dbReference type="RefSeq" id="XP_071903889.1"/>
    </source>
</evidence>
<evidence type="ECO:0000313" key="9">
    <source>
        <dbReference type="RefSeq" id="XP_071903890.1"/>
    </source>
</evidence>
<evidence type="ECO:0000313" key="5">
    <source>
        <dbReference type="RefSeq" id="XP_071903886.1"/>
    </source>
</evidence>
<accession>A0ABM4U9B7</accession>
<evidence type="ECO:0000313" key="4">
    <source>
        <dbReference type="RefSeq" id="XP_071903885.1"/>
    </source>
</evidence>
<dbReference type="RefSeq" id="XP_071903884.1">
    <property type="nucleotide sequence ID" value="XM_072047783.1"/>
</dbReference>
<evidence type="ECO:0000313" key="6">
    <source>
        <dbReference type="RefSeq" id="XP_071903887.1"/>
    </source>
</evidence>
<gene>
    <name evidence="3 4 5 6 7 8 9 10" type="primary">LOC113741759</name>
</gene>
<dbReference type="RefSeq" id="XP_071903891.1">
    <property type="nucleotide sequence ID" value="XM_072047790.1"/>
</dbReference>
<dbReference type="RefSeq" id="XP_071903887.1">
    <property type="nucleotide sequence ID" value="XM_072047786.1"/>
</dbReference>